<keyword evidence="1" id="KW-0732">Signal</keyword>
<dbReference type="AlphaFoldDB" id="A0A3E0BBR5"/>
<name>A0A3E0BBR5_PARVE</name>
<evidence type="ECO:0000313" key="2">
    <source>
        <dbReference type="EMBL" id="REF70067.1"/>
    </source>
</evidence>
<keyword evidence="4" id="KW-1185">Reference proteome</keyword>
<evidence type="ECO:0000313" key="5">
    <source>
        <dbReference type="Proteomes" id="UP000256941"/>
    </source>
</evidence>
<comment type="caution">
    <text evidence="2">The sequence shown here is derived from an EMBL/GenBank/DDBJ whole genome shotgun (WGS) entry which is preliminary data.</text>
</comment>
<dbReference type="Proteomes" id="UP000256941">
    <property type="component" value="Unassembled WGS sequence"/>
</dbReference>
<feature type="signal peptide" evidence="1">
    <location>
        <begin position="1"/>
        <end position="18"/>
    </location>
</feature>
<feature type="chain" id="PRO_5044592660" description="Lipoprotein" evidence="1">
    <location>
        <begin position="19"/>
        <end position="103"/>
    </location>
</feature>
<protein>
    <recommendedName>
        <fullName evidence="6">Lipoprotein</fullName>
    </recommendedName>
</protein>
<evidence type="ECO:0000256" key="1">
    <source>
        <dbReference type="SAM" id="SignalP"/>
    </source>
</evidence>
<accession>A0A3E0BBR5</accession>
<evidence type="ECO:0000313" key="4">
    <source>
        <dbReference type="Proteomes" id="UP000256794"/>
    </source>
</evidence>
<gene>
    <name evidence="3" type="ORF">ATH84_105617</name>
    <name evidence="2" type="ORF">BDD41_2787</name>
</gene>
<proteinExistence type="predicted"/>
<sequence>MSIAICRFGMLPSLIALAGCGVQIERIADGNSRREKGYEFVATTFDYSNNDAVPANRMLQAAARHCRLPHHNARETIPHTGAYGLHGAWMMDFACPAPEKDMK</sequence>
<dbReference type="OrthoDB" id="7872330at2"/>
<organism evidence="2 5">
    <name type="scientific">Paracoccus versutus</name>
    <name type="common">Thiobacillus versutus</name>
    <dbReference type="NCBI Taxonomy" id="34007"/>
    <lineage>
        <taxon>Bacteria</taxon>
        <taxon>Pseudomonadati</taxon>
        <taxon>Pseudomonadota</taxon>
        <taxon>Alphaproteobacteria</taxon>
        <taxon>Rhodobacterales</taxon>
        <taxon>Paracoccaceae</taxon>
        <taxon>Paracoccus</taxon>
    </lineage>
</organism>
<evidence type="ECO:0000313" key="3">
    <source>
        <dbReference type="EMBL" id="REG30086.1"/>
    </source>
</evidence>
<accession>A0A3D9XHT2</accession>
<dbReference type="PROSITE" id="PS51257">
    <property type="entry name" value="PROKAR_LIPOPROTEIN"/>
    <property type="match status" value="1"/>
</dbReference>
<dbReference type="EMBL" id="QUMX01000056">
    <property type="protein sequence ID" value="REG30086.1"/>
    <property type="molecule type" value="Genomic_DNA"/>
</dbReference>
<evidence type="ECO:0008006" key="6">
    <source>
        <dbReference type="Google" id="ProtNLM"/>
    </source>
</evidence>
<dbReference type="EMBL" id="QTUJ01000002">
    <property type="protein sequence ID" value="REF70067.1"/>
    <property type="molecule type" value="Genomic_DNA"/>
</dbReference>
<dbReference type="Proteomes" id="UP000256794">
    <property type="component" value="Unassembled WGS sequence"/>
</dbReference>
<dbReference type="RefSeq" id="WP_139294139.1">
    <property type="nucleotide sequence ID" value="NZ_CP035284.1"/>
</dbReference>
<reference evidence="4 5" key="1">
    <citation type="submission" date="2018-08" db="EMBL/GenBank/DDBJ databases">
        <title>Genomic Encyclopedia of Archaeal and Bacterial Type Strains, Phase II (KMG-II): from individual species to whole genera.</title>
        <authorList>
            <person name="Goeker M."/>
        </authorList>
    </citation>
    <scope>NUCLEOTIDE SEQUENCE [LARGE SCALE GENOMIC DNA]</scope>
    <source>
        <strain evidence="2 5">DSM 17099</strain>
        <strain evidence="3 4">DSM 582</strain>
    </source>
</reference>